<keyword evidence="2" id="KW-0378">Hydrolase</keyword>
<dbReference type="EMBL" id="SDHW01000005">
    <property type="protein sequence ID" value="RXK59008.1"/>
    <property type="molecule type" value="Genomic_DNA"/>
</dbReference>
<proteinExistence type="predicted"/>
<organism evidence="2 3">
    <name type="scientific">Lacibacter luteus</name>
    <dbReference type="NCBI Taxonomy" id="2508719"/>
    <lineage>
        <taxon>Bacteria</taxon>
        <taxon>Pseudomonadati</taxon>
        <taxon>Bacteroidota</taxon>
        <taxon>Chitinophagia</taxon>
        <taxon>Chitinophagales</taxon>
        <taxon>Chitinophagaceae</taxon>
        <taxon>Lacibacter</taxon>
    </lineage>
</organism>
<comment type="caution">
    <text evidence="2">The sequence shown here is derived from an EMBL/GenBank/DDBJ whole genome shotgun (WGS) entry which is preliminary data.</text>
</comment>
<keyword evidence="3" id="KW-1185">Reference proteome</keyword>
<dbReference type="PANTHER" id="PTHR40446">
    <property type="entry name" value="N-ACETYLGLUCOSAMINE-1-PHOSPHODIESTER ALPHA-N-ACETYLGLUCOSAMINIDASE"/>
    <property type="match status" value="1"/>
</dbReference>
<reference evidence="2 3" key="1">
    <citation type="submission" date="2019-01" db="EMBL/GenBank/DDBJ databases">
        <title>Lacibacter sp. strain TTM-7.</title>
        <authorList>
            <person name="Chen W.-M."/>
        </authorList>
    </citation>
    <scope>NUCLEOTIDE SEQUENCE [LARGE SCALE GENOMIC DNA]</scope>
    <source>
        <strain evidence="2 3">TTM-7</strain>
    </source>
</reference>
<name>A0A4V1M7B0_9BACT</name>
<evidence type="ECO:0000313" key="2">
    <source>
        <dbReference type="EMBL" id="RXK59008.1"/>
    </source>
</evidence>
<dbReference type="Pfam" id="PF09992">
    <property type="entry name" value="NAGPA"/>
    <property type="match status" value="1"/>
</dbReference>
<evidence type="ECO:0000313" key="3">
    <source>
        <dbReference type="Proteomes" id="UP000290204"/>
    </source>
</evidence>
<dbReference type="GO" id="GO:0016798">
    <property type="term" value="F:hydrolase activity, acting on glycosyl bonds"/>
    <property type="evidence" value="ECO:0007669"/>
    <property type="project" value="UniProtKB-KW"/>
</dbReference>
<dbReference type="RefSeq" id="WP_129132064.1">
    <property type="nucleotide sequence ID" value="NZ_SDHW01000005.1"/>
</dbReference>
<feature type="domain" description="Phosphodiester glycosidase" evidence="1">
    <location>
        <begin position="92"/>
        <end position="312"/>
    </location>
</feature>
<dbReference type="PANTHER" id="PTHR40446:SF2">
    <property type="entry name" value="N-ACETYLGLUCOSAMINE-1-PHOSPHODIESTER ALPHA-N-ACETYLGLUCOSAMINIDASE"/>
    <property type="match status" value="1"/>
</dbReference>
<evidence type="ECO:0000259" key="1">
    <source>
        <dbReference type="Pfam" id="PF09992"/>
    </source>
</evidence>
<dbReference type="Proteomes" id="UP000290204">
    <property type="component" value="Unassembled WGS sequence"/>
</dbReference>
<dbReference type="InterPro" id="IPR018711">
    <property type="entry name" value="NAGPA"/>
</dbReference>
<keyword evidence="2" id="KW-0326">Glycosidase</keyword>
<dbReference type="OrthoDB" id="9809781at2"/>
<gene>
    <name evidence="2" type="ORF">ESA94_16635</name>
</gene>
<accession>A0A4V1M7B0</accession>
<protein>
    <submittedName>
        <fullName evidence="2">Phosphodiester glycosidase family protein</fullName>
    </submittedName>
</protein>
<sequence length="316" mass="34874">MKKILIGAVLYIITAPFCLAQVHWLNVDSLYGSLPTSVHVFTTTDLIDGKPNIAFYVIADLKDLKLSFTTDTTLNRRITPQQFYEKNQQPLLIVNGTFFDFATNRNLNAVIKNGKLVSYNVHTTALKGKDTLLYMHTFRSAIGITKKRKADVAWLYTDSSARFAKAFQQVPGFYKDSFAVVTQKGLLQRSSKWNMQTAISGGPVLIQNTKIAVSNNEEHMFSGKAIDDKHPRTAMGYRADGKLIILVVQGRMPGIAEGATLTELAKLLLDLGCVEALNLDGGGSSCMLVNGKETIKPSDKEGQRPVPAVFIIEENK</sequence>
<dbReference type="AlphaFoldDB" id="A0A4V1M7B0"/>